<keyword evidence="2" id="KW-1185">Reference proteome</keyword>
<dbReference type="AlphaFoldDB" id="A0A1Q9BTJ6"/>
<evidence type="ECO:0000313" key="1">
    <source>
        <dbReference type="EMBL" id="OLP74011.1"/>
    </source>
</evidence>
<reference evidence="1 2" key="1">
    <citation type="submission" date="2016-02" db="EMBL/GenBank/DDBJ databases">
        <title>Genome analysis of coral dinoflagellate symbionts highlights evolutionary adaptations to a symbiotic lifestyle.</title>
        <authorList>
            <person name="Aranda M."/>
            <person name="Li Y."/>
            <person name="Liew Y.J."/>
            <person name="Baumgarten S."/>
            <person name="Simakov O."/>
            <person name="Wilson M."/>
            <person name="Piel J."/>
            <person name="Ashoor H."/>
            <person name="Bougouffa S."/>
            <person name="Bajic V.B."/>
            <person name="Ryu T."/>
            <person name="Ravasi T."/>
            <person name="Bayer T."/>
            <person name="Micklem G."/>
            <person name="Kim H."/>
            <person name="Bhak J."/>
            <person name="Lajeunesse T.C."/>
            <person name="Voolstra C.R."/>
        </authorList>
    </citation>
    <scope>NUCLEOTIDE SEQUENCE [LARGE SCALE GENOMIC DNA]</scope>
    <source>
        <strain evidence="1 2">CCMP2467</strain>
    </source>
</reference>
<proteinExistence type="predicted"/>
<dbReference type="EMBL" id="LSRX01004391">
    <property type="protein sequence ID" value="OLP74011.1"/>
    <property type="molecule type" value="Genomic_DNA"/>
</dbReference>
<comment type="caution">
    <text evidence="1">The sequence shown here is derived from an EMBL/GenBank/DDBJ whole genome shotgun (WGS) entry which is preliminary data.</text>
</comment>
<protein>
    <submittedName>
        <fullName evidence="1">Uncharacterized protein</fullName>
    </submittedName>
</protein>
<sequence length="92" mass="10153">MHDESRKQMIGQVARGHLDKNINGEASDDNVGKPTQVEQALLLCSPTGAVYPSLKHGQRNLRSRLSFANLMASADRLSRAHGRSSIFDHTKQ</sequence>
<name>A0A1Q9BTJ6_SYMMI</name>
<evidence type="ECO:0000313" key="2">
    <source>
        <dbReference type="Proteomes" id="UP000186817"/>
    </source>
</evidence>
<gene>
    <name evidence="1" type="ORF">AK812_SmicGene46577</name>
</gene>
<accession>A0A1Q9BTJ6</accession>
<organism evidence="1 2">
    <name type="scientific">Symbiodinium microadriaticum</name>
    <name type="common">Dinoflagellate</name>
    <name type="synonym">Zooxanthella microadriatica</name>
    <dbReference type="NCBI Taxonomy" id="2951"/>
    <lineage>
        <taxon>Eukaryota</taxon>
        <taxon>Sar</taxon>
        <taxon>Alveolata</taxon>
        <taxon>Dinophyceae</taxon>
        <taxon>Suessiales</taxon>
        <taxon>Symbiodiniaceae</taxon>
        <taxon>Symbiodinium</taxon>
    </lineage>
</organism>
<dbReference type="Proteomes" id="UP000186817">
    <property type="component" value="Unassembled WGS sequence"/>
</dbReference>